<dbReference type="InterPro" id="IPR002645">
    <property type="entry name" value="STAS_dom"/>
</dbReference>
<dbReference type="Proteomes" id="UP000031036">
    <property type="component" value="Unassembled WGS sequence"/>
</dbReference>
<feature type="transmembrane region" description="Helical" evidence="5">
    <location>
        <begin position="176"/>
        <end position="193"/>
    </location>
</feature>
<name>A0A0B2UVS2_TOXCA</name>
<dbReference type="SUPFAM" id="SSF52091">
    <property type="entry name" value="SpoIIaa-like"/>
    <property type="match status" value="1"/>
</dbReference>
<sequence>MVTVLEFRFYSDNEETGEIEVKRDEELMEELGRIRQIRERAAKTNKVSPKELGGFLRWKPTSEFDVYGSIKRDVIPDLGHFIITVIDNHGQTYKKVELHSVVRKWTTTTKVRLERPSSLRSKISRRLHAFVPILDWFPDYAYKKYLVGDIVGGLTIGVMHTTQGIAYALLARVDPVYGLYTSFFPALFYAIFGTSRHASVGSFAIVALMCGMAVDRVMAKSQLQRGLNNTLESEWAENNVSIPSYTPIEIAATITVIQGVITLLTAICCLEFVTKYFSDTLVSGFTTGAAVHVAVGQLNVVLGINVKSVGNMQIFERIANIIAGIPEANPYVVITSLCSMLFIYIGKEFIDPPVRRRSKAIQIPYELILIVAGTVISYTMKLQDDFHVRCVGNIPVGMPRPQMPRFDLISECLADALAIAALSIAIHISMAKMLAKKLKYNIDAGQELYAFGIMGVLSGAFTCYPSSTSMGRTLVSVASGSQTQCVLAAIILMALRRMFQKSDELKHLWRICKIDFLIWVIAFTSTVVIGVIYGLAISMAFSLLTVVIRAHLPADRSFKVDESYLSNKIADLGPNPKTACWHTASNFIIYRFSSPLSFANVDTFRESFQKTFNDHSRLSSAKATSVGQLGDVSLLLDFARTKFIDTSGTAVVQEVVKEMEKRQMNVFFVNANAKVARMLQLCGLEKHIRSTTDIPV</sequence>
<dbReference type="STRING" id="6265.A0A0B2UVS2"/>
<keyword evidence="3 5" id="KW-1133">Transmembrane helix</keyword>
<feature type="transmembrane region" description="Helical" evidence="5">
    <location>
        <begin position="363"/>
        <end position="380"/>
    </location>
</feature>
<keyword evidence="4 5" id="KW-0472">Membrane</keyword>
<dbReference type="OrthoDB" id="288203at2759"/>
<dbReference type="Pfam" id="PF01740">
    <property type="entry name" value="STAS"/>
    <property type="match status" value="1"/>
</dbReference>
<evidence type="ECO:0000256" key="5">
    <source>
        <dbReference type="SAM" id="Phobius"/>
    </source>
</evidence>
<feature type="transmembrane region" description="Helical" evidence="5">
    <location>
        <begin position="408"/>
        <end position="428"/>
    </location>
</feature>
<feature type="transmembrane region" description="Helical" evidence="5">
    <location>
        <begin position="150"/>
        <end position="170"/>
    </location>
</feature>
<evidence type="ECO:0000313" key="7">
    <source>
        <dbReference type="EMBL" id="KHN73513.1"/>
    </source>
</evidence>
<feature type="transmembrane region" description="Helical" evidence="5">
    <location>
        <begin position="285"/>
        <end position="306"/>
    </location>
</feature>
<evidence type="ECO:0000256" key="1">
    <source>
        <dbReference type="ARBA" id="ARBA00004141"/>
    </source>
</evidence>
<feature type="transmembrane region" description="Helical" evidence="5">
    <location>
        <begin position="200"/>
        <end position="219"/>
    </location>
</feature>
<keyword evidence="8" id="KW-1185">Reference proteome</keyword>
<dbReference type="PANTHER" id="PTHR11814">
    <property type="entry name" value="SULFATE TRANSPORTER"/>
    <property type="match status" value="1"/>
</dbReference>
<feature type="domain" description="STAS" evidence="6">
    <location>
        <begin position="586"/>
        <end position="696"/>
    </location>
</feature>
<dbReference type="Pfam" id="PF00916">
    <property type="entry name" value="Sulfate_transp"/>
    <property type="match status" value="1"/>
</dbReference>
<dbReference type="PROSITE" id="PS50801">
    <property type="entry name" value="STAS"/>
    <property type="match status" value="1"/>
</dbReference>
<evidence type="ECO:0000313" key="8">
    <source>
        <dbReference type="Proteomes" id="UP000031036"/>
    </source>
</evidence>
<feature type="transmembrane region" description="Helical" evidence="5">
    <location>
        <begin position="250"/>
        <end position="273"/>
    </location>
</feature>
<proteinExistence type="predicted"/>
<evidence type="ECO:0000256" key="2">
    <source>
        <dbReference type="ARBA" id="ARBA00022692"/>
    </source>
</evidence>
<gene>
    <name evidence="7" type="primary">sulp-3</name>
    <name evidence="7" type="ORF">Tcan_11709</name>
</gene>
<reference evidence="7 8" key="1">
    <citation type="submission" date="2014-11" db="EMBL/GenBank/DDBJ databases">
        <title>Genetic blueprint of the zoonotic pathogen Toxocara canis.</title>
        <authorList>
            <person name="Zhu X.-Q."/>
            <person name="Korhonen P.K."/>
            <person name="Cai H."/>
            <person name="Young N.D."/>
            <person name="Nejsum P."/>
            <person name="von Samson-Himmelstjerna G."/>
            <person name="Boag P.R."/>
            <person name="Tan P."/>
            <person name="Li Q."/>
            <person name="Min J."/>
            <person name="Yang Y."/>
            <person name="Wang X."/>
            <person name="Fang X."/>
            <person name="Hall R.S."/>
            <person name="Hofmann A."/>
            <person name="Sternberg P.W."/>
            <person name="Jex A.R."/>
            <person name="Gasser R.B."/>
        </authorList>
    </citation>
    <scope>NUCLEOTIDE SEQUENCE [LARGE SCALE GENOMIC DNA]</scope>
    <source>
        <strain evidence="7">PN_DK_2014</strain>
    </source>
</reference>
<evidence type="ECO:0000256" key="3">
    <source>
        <dbReference type="ARBA" id="ARBA00022989"/>
    </source>
</evidence>
<dbReference type="CDD" id="cd07042">
    <property type="entry name" value="STAS_SulP_like_sulfate_transporter"/>
    <property type="match status" value="1"/>
</dbReference>
<feature type="transmembrane region" description="Helical" evidence="5">
    <location>
        <begin position="448"/>
        <end position="467"/>
    </location>
</feature>
<dbReference type="AlphaFoldDB" id="A0A0B2UVS2"/>
<feature type="transmembrane region" description="Helical" evidence="5">
    <location>
        <begin position="473"/>
        <end position="495"/>
    </location>
</feature>
<protein>
    <submittedName>
        <fullName evidence="7">Sulfate permease family protein 3</fullName>
    </submittedName>
</protein>
<dbReference type="GO" id="GO:0016020">
    <property type="term" value="C:membrane"/>
    <property type="evidence" value="ECO:0007669"/>
    <property type="project" value="UniProtKB-SubCell"/>
</dbReference>
<dbReference type="GO" id="GO:0055085">
    <property type="term" value="P:transmembrane transport"/>
    <property type="evidence" value="ECO:0007669"/>
    <property type="project" value="InterPro"/>
</dbReference>
<dbReference type="EMBL" id="JPKZ01003105">
    <property type="protein sequence ID" value="KHN73513.1"/>
    <property type="molecule type" value="Genomic_DNA"/>
</dbReference>
<feature type="transmembrane region" description="Helical" evidence="5">
    <location>
        <begin position="516"/>
        <end position="548"/>
    </location>
</feature>
<evidence type="ECO:0000256" key="4">
    <source>
        <dbReference type="ARBA" id="ARBA00023136"/>
    </source>
</evidence>
<feature type="transmembrane region" description="Helical" evidence="5">
    <location>
        <begin position="318"/>
        <end position="343"/>
    </location>
</feature>
<dbReference type="InterPro" id="IPR011547">
    <property type="entry name" value="SLC26A/SulP_dom"/>
</dbReference>
<organism evidence="7 8">
    <name type="scientific">Toxocara canis</name>
    <name type="common">Canine roundworm</name>
    <dbReference type="NCBI Taxonomy" id="6265"/>
    <lineage>
        <taxon>Eukaryota</taxon>
        <taxon>Metazoa</taxon>
        <taxon>Ecdysozoa</taxon>
        <taxon>Nematoda</taxon>
        <taxon>Chromadorea</taxon>
        <taxon>Rhabditida</taxon>
        <taxon>Spirurina</taxon>
        <taxon>Ascaridomorpha</taxon>
        <taxon>Ascaridoidea</taxon>
        <taxon>Toxocaridae</taxon>
        <taxon>Toxocara</taxon>
    </lineage>
</organism>
<dbReference type="InterPro" id="IPR036513">
    <property type="entry name" value="STAS_dom_sf"/>
</dbReference>
<keyword evidence="2 5" id="KW-0812">Transmembrane</keyword>
<evidence type="ECO:0000259" key="6">
    <source>
        <dbReference type="PROSITE" id="PS50801"/>
    </source>
</evidence>
<comment type="caution">
    <text evidence="7">The sequence shown here is derived from an EMBL/GenBank/DDBJ whole genome shotgun (WGS) entry which is preliminary data.</text>
</comment>
<accession>A0A0B2UVS2</accession>
<dbReference type="InterPro" id="IPR001902">
    <property type="entry name" value="SLC26A/SulP_fam"/>
</dbReference>
<comment type="subcellular location">
    <subcellularLocation>
        <location evidence="1">Membrane</location>
        <topology evidence="1">Multi-pass membrane protein</topology>
    </subcellularLocation>
</comment>
<dbReference type="Gene3D" id="3.30.750.24">
    <property type="entry name" value="STAS domain"/>
    <property type="match status" value="1"/>
</dbReference>
<dbReference type="OMA" id="FHNRNEW"/>